<dbReference type="InterPro" id="IPR012334">
    <property type="entry name" value="Pectin_lyas_fold"/>
</dbReference>
<feature type="signal peptide" evidence="10">
    <location>
        <begin position="1"/>
        <end position="32"/>
    </location>
</feature>
<accession>A0A9D4WVZ2</accession>
<dbReference type="FunFam" id="2.160.20.10:FF:000029">
    <property type="entry name" value="Pectinesterase 4"/>
    <property type="match status" value="1"/>
</dbReference>
<dbReference type="Gramene" id="Psat05G0554300-T2">
    <property type="protein sequence ID" value="KAI5410098.1"/>
    <property type="gene ID" value="KIW84_055543"/>
</dbReference>
<organism evidence="12 13">
    <name type="scientific">Pisum sativum</name>
    <name type="common">Garden pea</name>
    <name type="synonym">Lathyrus oleraceus</name>
    <dbReference type="NCBI Taxonomy" id="3888"/>
    <lineage>
        <taxon>Eukaryota</taxon>
        <taxon>Viridiplantae</taxon>
        <taxon>Streptophyta</taxon>
        <taxon>Embryophyta</taxon>
        <taxon>Tracheophyta</taxon>
        <taxon>Spermatophyta</taxon>
        <taxon>Magnoliopsida</taxon>
        <taxon>eudicotyledons</taxon>
        <taxon>Gunneridae</taxon>
        <taxon>Pentapetalae</taxon>
        <taxon>rosids</taxon>
        <taxon>fabids</taxon>
        <taxon>Fabales</taxon>
        <taxon>Fabaceae</taxon>
        <taxon>Papilionoideae</taxon>
        <taxon>50 kb inversion clade</taxon>
        <taxon>NPAAA clade</taxon>
        <taxon>Hologalegina</taxon>
        <taxon>IRL clade</taxon>
        <taxon>Fabeae</taxon>
        <taxon>Lathyrus</taxon>
    </lineage>
</organism>
<reference evidence="12 13" key="1">
    <citation type="journal article" date="2022" name="Nat. Genet.">
        <title>Improved pea reference genome and pan-genome highlight genomic features and evolutionary characteristics.</title>
        <authorList>
            <person name="Yang T."/>
            <person name="Liu R."/>
            <person name="Luo Y."/>
            <person name="Hu S."/>
            <person name="Wang D."/>
            <person name="Wang C."/>
            <person name="Pandey M.K."/>
            <person name="Ge S."/>
            <person name="Xu Q."/>
            <person name="Li N."/>
            <person name="Li G."/>
            <person name="Huang Y."/>
            <person name="Saxena R.K."/>
            <person name="Ji Y."/>
            <person name="Li M."/>
            <person name="Yan X."/>
            <person name="He Y."/>
            <person name="Liu Y."/>
            <person name="Wang X."/>
            <person name="Xiang C."/>
            <person name="Varshney R.K."/>
            <person name="Ding H."/>
            <person name="Gao S."/>
            <person name="Zong X."/>
        </authorList>
    </citation>
    <scope>NUCLEOTIDE SEQUENCE [LARGE SCALE GENOMIC DNA]</scope>
    <source>
        <strain evidence="12 13">cv. Zhongwan 6</strain>
    </source>
</reference>
<dbReference type="EMBL" id="JAMSHJ010000005">
    <property type="protein sequence ID" value="KAI5410098.1"/>
    <property type="molecule type" value="Genomic_DNA"/>
</dbReference>
<sequence length="342" mass="38400">LKFTMSHSYTSMFYTLIFLIAFFTSVVEITNGEVTANVIVAADGSGKYTRVMEAVNAAPDNSMTRYVIFIKKGIYTEKVFINEKKWNLTMIGEGMGVTVIIGNMNCGQNKSYECTYDSATFAVSGPRFIAQDISFWNTAGPDNYQALALKSDSDFSVFYRVEISGYQDSLCVNTNRQFYRECKIWGTVDFIFGYGTAVFQNCTILVKKGLHGQENTITAQGGYLGVSSGFSFQFCNILADHDLLPLINSTSTYLGRPWKPNARTIFMQSYISNVLSSEGWLEWKGAPEYLDTLFFAEYMNYGPGAETNKRVKWSGYHLLNSNQAKDFTVANFILGDQWLPST</sequence>
<keyword evidence="5" id="KW-0964">Secreted</keyword>
<protein>
    <recommendedName>
        <fullName evidence="3 10">Pectinesterase</fullName>
        <ecNumber evidence="3 10">3.1.1.11</ecNumber>
    </recommendedName>
</protein>
<evidence type="ECO:0000256" key="7">
    <source>
        <dbReference type="ARBA" id="ARBA00023085"/>
    </source>
</evidence>
<feature type="non-terminal residue" evidence="12">
    <location>
        <position position="342"/>
    </location>
</feature>
<keyword evidence="4" id="KW-0134">Cell wall</keyword>
<comment type="pathway">
    <text evidence="2 10">Glycan metabolism; pectin degradation; 2-dehydro-3-deoxy-D-gluconate from pectin: step 1/5.</text>
</comment>
<dbReference type="InterPro" id="IPR000070">
    <property type="entry name" value="Pectinesterase_cat"/>
</dbReference>
<dbReference type="AlphaFoldDB" id="A0A9D4WVZ2"/>
<evidence type="ECO:0000313" key="12">
    <source>
        <dbReference type="EMBL" id="KAI5410098.1"/>
    </source>
</evidence>
<evidence type="ECO:0000313" key="13">
    <source>
        <dbReference type="Proteomes" id="UP001058974"/>
    </source>
</evidence>
<dbReference type="GO" id="GO:0045490">
    <property type="term" value="P:pectin catabolic process"/>
    <property type="evidence" value="ECO:0007669"/>
    <property type="project" value="UniProtKB-UniRule"/>
</dbReference>
<keyword evidence="7 10" id="KW-0063">Aspartyl esterase</keyword>
<dbReference type="SUPFAM" id="SSF51126">
    <property type="entry name" value="Pectin lyase-like"/>
    <property type="match status" value="1"/>
</dbReference>
<dbReference type="PROSITE" id="PS00503">
    <property type="entry name" value="PECTINESTERASE_2"/>
    <property type="match status" value="1"/>
</dbReference>
<keyword evidence="8" id="KW-0961">Cell wall biogenesis/degradation</keyword>
<dbReference type="EC" id="3.1.1.11" evidence="3 10"/>
<proteinExistence type="predicted"/>
<dbReference type="GO" id="GO:0042545">
    <property type="term" value="P:cell wall modification"/>
    <property type="evidence" value="ECO:0007669"/>
    <property type="project" value="UniProtKB-UniRule"/>
</dbReference>
<evidence type="ECO:0000256" key="5">
    <source>
        <dbReference type="ARBA" id="ARBA00022525"/>
    </source>
</evidence>
<dbReference type="PANTHER" id="PTHR31707">
    <property type="entry name" value="PECTINESTERASE"/>
    <property type="match status" value="1"/>
</dbReference>
<evidence type="ECO:0000256" key="1">
    <source>
        <dbReference type="ARBA" id="ARBA00004191"/>
    </source>
</evidence>
<comment type="subcellular location">
    <subcellularLocation>
        <location evidence="1">Secreted</location>
        <location evidence="1">Cell wall</location>
    </subcellularLocation>
</comment>
<evidence type="ECO:0000256" key="10">
    <source>
        <dbReference type="RuleBase" id="RU000589"/>
    </source>
</evidence>
<keyword evidence="6 10" id="KW-0378">Hydrolase</keyword>
<keyword evidence="10" id="KW-0732">Signal</keyword>
<feature type="chain" id="PRO_5039755009" description="Pectinesterase" evidence="10">
    <location>
        <begin position="33"/>
        <end position="342"/>
    </location>
</feature>
<gene>
    <name evidence="12" type="ORF">KIW84_055543</name>
</gene>
<evidence type="ECO:0000256" key="3">
    <source>
        <dbReference type="ARBA" id="ARBA00013229"/>
    </source>
</evidence>
<evidence type="ECO:0000259" key="11">
    <source>
        <dbReference type="Pfam" id="PF01095"/>
    </source>
</evidence>
<evidence type="ECO:0000256" key="9">
    <source>
        <dbReference type="PROSITE-ProRule" id="PRU10040"/>
    </source>
</evidence>
<dbReference type="Gene3D" id="2.160.20.10">
    <property type="entry name" value="Single-stranded right-handed beta-helix, Pectin lyase-like"/>
    <property type="match status" value="1"/>
</dbReference>
<dbReference type="GO" id="GO:0030599">
    <property type="term" value="F:pectinesterase activity"/>
    <property type="evidence" value="ECO:0007669"/>
    <property type="project" value="UniProtKB-UniRule"/>
</dbReference>
<evidence type="ECO:0000256" key="2">
    <source>
        <dbReference type="ARBA" id="ARBA00005184"/>
    </source>
</evidence>
<comment type="catalytic activity">
    <reaction evidence="10">
        <text>[(1-&gt;4)-alpha-D-galacturonosyl methyl ester](n) + n H2O = [(1-&gt;4)-alpha-D-galacturonosyl](n) + n methanol + n H(+)</text>
        <dbReference type="Rhea" id="RHEA:22380"/>
        <dbReference type="Rhea" id="RHEA-COMP:14570"/>
        <dbReference type="Rhea" id="RHEA-COMP:14573"/>
        <dbReference type="ChEBI" id="CHEBI:15377"/>
        <dbReference type="ChEBI" id="CHEBI:15378"/>
        <dbReference type="ChEBI" id="CHEBI:17790"/>
        <dbReference type="ChEBI" id="CHEBI:140522"/>
        <dbReference type="ChEBI" id="CHEBI:140523"/>
        <dbReference type="EC" id="3.1.1.11"/>
    </reaction>
</comment>
<feature type="non-terminal residue" evidence="12">
    <location>
        <position position="1"/>
    </location>
</feature>
<feature type="active site" evidence="9">
    <location>
        <position position="189"/>
    </location>
</feature>
<evidence type="ECO:0000256" key="4">
    <source>
        <dbReference type="ARBA" id="ARBA00022512"/>
    </source>
</evidence>
<dbReference type="InterPro" id="IPR011050">
    <property type="entry name" value="Pectin_lyase_fold/virulence"/>
</dbReference>
<name>A0A9D4WVZ2_PEA</name>
<dbReference type="Pfam" id="PF01095">
    <property type="entry name" value="Pectinesterase"/>
    <property type="match status" value="1"/>
</dbReference>
<evidence type="ECO:0000256" key="6">
    <source>
        <dbReference type="ARBA" id="ARBA00022801"/>
    </source>
</evidence>
<keyword evidence="13" id="KW-1185">Reference proteome</keyword>
<comment type="caution">
    <text evidence="12">The sequence shown here is derived from an EMBL/GenBank/DDBJ whole genome shotgun (WGS) entry which is preliminary data.</text>
</comment>
<dbReference type="Proteomes" id="UP001058974">
    <property type="component" value="Chromosome 5"/>
</dbReference>
<feature type="domain" description="Pectinesterase catalytic" evidence="11">
    <location>
        <begin position="37"/>
        <end position="336"/>
    </location>
</feature>
<dbReference type="InterPro" id="IPR033131">
    <property type="entry name" value="Pectinesterase_Asp_AS"/>
</dbReference>
<evidence type="ECO:0000256" key="8">
    <source>
        <dbReference type="ARBA" id="ARBA00023316"/>
    </source>
</evidence>